<keyword evidence="4" id="KW-1185">Reference proteome</keyword>
<dbReference type="AlphaFoldDB" id="A0A7W6EPN4"/>
<protein>
    <submittedName>
        <fullName evidence="3">RNAse (Barnase) inhibitor barstar</fullName>
    </submittedName>
</protein>
<comment type="caution">
    <text evidence="3">The sequence shown here is derived from an EMBL/GenBank/DDBJ whole genome shotgun (WGS) entry which is preliminary data.</text>
</comment>
<accession>A0A7W6EPN4</accession>
<evidence type="ECO:0000256" key="1">
    <source>
        <dbReference type="ARBA" id="ARBA00006845"/>
    </source>
</evidence>
<reference evidence="3 4" key="1">
    <citation type="submission" date="2020-08" db="EMBL/GenBank/DDBJ databases">
        <title>Genomic Encyclopedia of Type Strains, Phase IV (KMG-IV): sequencing the most valuable type-strain genomes for metagenomic binning, comparative biology and taxonomic classification.</title>
        <authorList>
            <person name="Goeker M."/>
        </authorList>
    </citation>
    <scope>NUCLEOTIDE SEQUENCE [LARGE SCALE GENOMIC DNA]</scope>
    <source>
        <strain evidence="3 4">DSM 17976</strain>
    </source>
</reference>
<feature type="domain" description="Barstar (barnase inhibitor)" evidence="2">
    <location>
        <begin position="20"/>
        <end position="110"/>
    </location>
</feature>
<sequence length="140" mass="15727">MANFILLSTPMLGSSFSAYRVAIIDGAKTPTLTAFYQAIEKGLGFPEDFEHDLESLDDFLNDLEWISASDVAIFVKNSDGFLAQEKPKKLFELLNLLDATAEDWKWVDDDMAPKNVKIVFQTSERIISLLDEEGIAYVVQ</sequence>
<gene>
    <name evidence="3" type="ORF">FHS57_001520</name>
</gene>
<dbReference type="Proteomes" id="UP000541352">
    <property type="component" value="Unassembled WGS sequence"/>
</dbReference>
<dbReference type="EMBL" id="JACIBY010000002">
    <property type="protein sequence ID" value="MBB3837526.1"/>
    <property type="molecule type" value="Genomic_DNA"/>
</dbReference>
<evidence type="ECO:0000259" key="2">
    <source>
        <dbReference type="Pfam" id="PF01337"/>
    </source>
</evidence>
<dbReference type="SUPFAM" id="SSF52038">
    <property type="entry name" value="Barstar-related"/>
    <property type="match status" value="1"/>
</dbReference>
<dbReference type="Gene3D" id="3.30.370.10">
    <property type="entry name" value="Barstar-like"/>
    <property type="match status" value="1"/>
</dbReference>
<dbReference type="Pfam" id="PF01337">
    <property type="entry name" value="Barstar"/>
    <property type="match status" value="1"/>
</dbReference>
<proteinExistence type="inferred from homology"/>
<evidence type="ECO:0000313" key="3">
    <source>
        <dbReference type="EMBL" id="MBB3837526.1"/>
    </source>
</evidence>
<organism evidence="3 4">
    <name type="scientific">Runella defluvii</name>
    <dbReference type="NCBI Taxonomy" id="370973"/>
    <lineage>
        <taxon>Bacteria</taxon>
        <taxon>Pseudomonadati</taxon>
        <taxon>Bacteroidota</taxon>
        <taxon>Cytophagia</taxon>
        <taxon>Cytophagales</taxon>
        <taxon>Spirosomataceae</taxon>
        <taxon>Runella</taxon>
    </lineage>
</organism>
<dbReference type="RefSeq" id="WP_183972230.1">
    <property type="nucleotide sequence ID" value="NZ_JACIBY010000002.1"/>
</dbReference>
<evidence type="ECO:0000313" key="4">
    <source>
        <dbReference type="Proteomes" id="UP000541352"/>
    </source>
</evidence>
<dbReference type="InterPro" id="IPR035905">
    <property type="entry name" value="Barstar-like_sf"/>
</dbReference>
<name>A0A7W6EPN4_9BACT</name>
<comment type="similarity">
    <text evidence="1">Belongs to the barstar family.</text>
</comment>
<dbReference type="InterPro" id="IPR000468">
    <property type="entry name" value="Barstar"/>
</dbReference>